<evidence type="ECO:0000256" key="2">
    <source>
        <dbReference type="PROSITE-ProRule" id="PRU00076"/>
    </source>
</evidence>
<accession>A0A814F4G3</accession>
<dbReference type="PANTHER" id="PTHR43157">
    <property type="entry name" value="PHOSPHATIDYLINOSITOL-GLYCAN BIOSYNTHESIS CLASS F PROTEIN-RELATED"/>
    <property type="match status" value="1"/>
</dbReference>
<dbReference type="PROSITE" id="PS00022">
    <property type="entry name" value="EGF_1"/>
    <property type="match status" value="1"/>
</dbReference>
<feature type="transmembrane region" description="Helical" evidence="3">
    <location>
        <begin position="311"/>
        <end position="331"/>
    </location>
</feature>
<keyword evidence="2" id="KW-1015">Disulfide bond</keyword>
<evidence type="ECO:0000256" key="3">
    <source>
        <dbReference type="SAM" id="Phobius"/>
    </source>
</evidence>
<name>A0A814F4G3_ADIRI</name>
<feature type="domain" description="EGF-like" evidence="4">
    <location>
        <begin position="768"/>
        <end position="809"/>
    </location>
</feature>
<dbReference type="Pfam" id="PF00106">
    <property type="entry name" value="adh_short"/>
    <property type="match status" value="2"/>
</dbReference>
<feature type="domain" description="EGF-like" evidence="4">
    <location>
        <begin position="902"/>
        <end position="940"/>
    </location>
</feature>
<evidence type="ECO:0000313" key="5">
    <source>
        <dbReference type="EMBL" id="CAF0978080.1"/>
    </source>
</evidence>
<dbReference type="InterPro" id="IPR000742">
    <property type="entry name" value="EGF"/>
</dbReference>
<dbReference type="GO" id="GO:0016491">
    <property type="term" value="F:oxidoreductase activity"/>
    <property type="evidence" value="ECO:0007669"/>
    <property type="project" value="UniProtKB-KW"/>
</dbReference>
<dbReference type="SUPFAM" id="SSF56436">
    <property type="entry name" value="C-type lectin-like"/>
    <property type="match status" value="1"/>
</dbReference>
<dbReference type="Gene3D" id="2.10.25.10">
    <property type="entry name" value="Laminin"/>
    <property type="match status" value="3"/>
</dbReference>
<dbReference type="CDD" id="cd00037">
    <property type="entry name" value="CLECT"/>
    <property type="match status" value="1"/>
</dbReference>
<dbReference type="InterPro" id="IPR036291">
    <property type="entry name" value="NAD(P)-bd_dom_sf"/>
</dbReference>
<keyword evidence="2" id="KW-0245">EGF-like domain</keyword>
<sequence length="1076" mass="120648">MKNKTVLITGGNAGIGYEAAKDLLKRDARVVIACRNIDKGHRAITKLHLETGCKKDNIRLMECDLSSLNSVRKFAKLYNEKEDRLDVLICNAGRVYTPTLYTKDGFNDIMQSNYLGHFLLIHLLLEKLKQCRPSRIINVSSVAHKYPPANQGIIALTNFKSDAVWGSYCPSKASQILSAYKLKHDLYDDGVDVFAINPGWVWTSFQDPLHPAVGTWLFLILCPLLRVAKFIFAKTPYIGSRTTVFCAVEPSLEHSKHLYFENCAPSKPAAYCTDKELAEILWKLSCEATMPVTTADDMFSMVHQFFEQYRTAIFVLAGTFMAGWLYNILWVNRKFYPSTQTMSNKTVVITGGNAGIGYETAKDLLQRGARVIIVCRSMNKGHEAVQRLRSETNCDEKSLRLMECDLCSLDSVRSFARTYNNEEDRLDVLICNAGIAWSPDVVTKDGFSPIIQANYLGHFLLTQLLLDKLKKCRPSRIVNVASGAHKSIRSIDWSDAFTQMKTFRLWGAYPASKAFQILLTHKLKQDLLEKEGINAFSACPGWVWTSIQSPMQDALGIFGFLIAYPILRLLKIALAKTPETGARTTIFCAVEPTLEHSHELYFESCKAAQPTSLCTDNTTADHLWKLNSRCYCFLKMTMDWPAARSSCQSSYSGDLIVFKEPADLEWLYVNQMIGAMNEPFVKFGQFTWIDKDGFAFDQNSSMWCRPNRSEILEFFLPQPQWTENNTKKTRVSLVRWSKTIIPPGQFCLKDELPTERLYVACEVSARTFRTNCDRAKEFCKNNGVCTAATHKDAAVCDCTETPYSGARCTDKCGELPSHCETLNDFQMNNTKIPLGLNGGNCTELGMCICTSLWKGSLCEIVQDPCLSNPCQHRTKCSQIGNTHNFTCDCEDSGWTGELCHLSTYPCPVDRCKNNGQCRPVGQVNFTCNCLQTGYQGTFCEEGCLNSDKPCQNTGSCVNNECVCNSLTTGSFCERAIEKTPENSQKKTTAIGLRLWLIIILSTVGAILLAGLMYSRHKFLKSRVEQSNSTEHDGKSILTGMQTVQVNDDEAVSVASSQPSLSKKTKQHFLSVDAIYR</sequence>
<reference evidence="5" key="1">
    <citation type="submission" date="2021-02" db="EMBL/GenBank/DDBJ databases">
        <authorList>
            <person name="Nowell W R."/>
        </authorList>
    </citation>
    <scope>NUCLEOTIDE SEQUENCE</scope>
</reference>
<keyword evidence="6" id="KW-1185">Reference proteome</keyword>
<gene>
    <name evidence="5" type="ORF">XAT740_LOCUS12031</name>
</gene>
<evidence type="ECO:0000313" key="6">
    <source>
        <dbReference type="Proteomes" id="UP000663828"/>
    </source>
</evidence>
<evidence type="ECO:0000256" key="1">
    <source>
        <dbReference type="ARBA" id="ARBA00023002"/>
    </source>
</evidence>
<dbReference type="PROSITE" id="PS50026">
    <property type="entry name" value="EGF_3"/>
    <property type="match status" value="3"/>
</dbReference>
<evidence type="ECO:0000259" key="4">
    <source>
        <dbReference type="PROSITE" id="PS50026"/>
    </source>
</evidence>
<protein>
    <recommendedName>
        <fullName evidence="4">EGF-like domain-containing protein</fullName>
    </recommendedName>
</protein>
<dbReference type="Proteomes" id="UP000663828">
    <property type="component" value="Unassembled WGS sequence"/>
</dbReference>
<keyword evidence="1" id="KW-0560">Oxidoreductase</keyword>
<feature type="disulfide bond" evidence="2">
    <location>
        <begin position="870"/>
        <end position="887"/>
    </location>
</feature>
<dbReference type="InterPro" id="IPR016187">
    <property type="entry name" value="CTDL_fold"/>
</dbReference>
<dbReference type="AlphaFoldDB" id="A0A814F4G3"/>
<dbReference type="Gene3D" id="3.40.50.720">
    <property type="entry name" value="NAD(P)-binding Rossmann-like Domain"/>
    <property type="match status" value="2"/>
</dbReference>
<dbReference type="SMART" id="SM00181">
    <property type="entry name" value="EGF"/>
    <property type="match status" value="4"/>
</dbReference>
<comment type="caution">
    <text evidence="2">Lacks conserved residue(s) required for the propagation of feature annotation.</text>
</comment>
<keyword evidence="3" id="KW-0472">Membrane</keyword>
<dbReference type="PANTHER" id="PTHR43157:SF31">
    <property type="entry name" value="PHOSPHATIDYLINOSITOL-GLYCAN BIOSYNTHESIS CLASS F PROTEIN"/>
    <property type="match status" value="1"/>
</dbReference>
<feature type="domain" description="EGF-like" evidence="4">
    <location>
        <begin position="861"/>
        <end position="900"/>
    </location>
</feature>
<dbReference type="SUPFAM" id="SSF57196">
    <property type="entry name" value="EGF/Laminin"/>
    <property type="match status" value="1"/>
</dbReference>
<organism evidence="5 6">
    <name type="scientific">Adineta ricciae</name>
    <name type="common">Rotifer</name>
    <dbReference type="NCBI Taxonomy" id="249248"/>
    <lineage>
        <taxon>Eukaryota</taxon>
        <taxon>Metazoa</taxon>
        <taxon>Spiralia</taxon>
        <taxon>Gnathifera</taxon>
        <taxon>Rotifera</taxon>
        <taxon>Eurotatoria</taxon>
        <taxon>Bdelloidea</taxon>
        <taxon>Adinetida</taxon>
        <taxon>Adinetidae</taxon>
        <taxon>Adineta</taxon>
    </lineage>
</organism>
<keyword evidence="3" id="KW-0812">Transmembrane</keyword>
<proteinExistence type="predicted"/>
<dbReference type="InterPro" id="IPR002347">
    <property type="entry name" value="SDR_fam"/>
</dbReference>
<keyword evidence="3" id="KW-1133">Transmembrane helix</keyword>
<dbReference type="PRINTS" id="PR00081">
    <property type="entry name" value="GDHRDH"/>
</dbReference>
<feature type="transmembrane region" description="Helical" evidence="3">
    <location>
        <begin position="992"/>
        <end position="1013"/>
    </location>
</feature>
<feature type="disulfide bond" evidence="2">
    <location>
        <begin position="779"/>
        <end position="796"/>
    </location>
</feature>
<comment type="caution">
    <text evidence="5">The sequence shown here is derived from an EMBL/GenBank/DDBJ whole genome shotgun (WGS) entry which is preliminary data.</text>
</comment>
<dbReference type="SUPFAM" id="SSF51735">
    <property type="entry name" value="NAD(P)-binding Rossmann-fold domains"/>
    <property type="match status" value="2"/>
</dbReference>
<dbReference type="EMBL" id="CAJNOR010000673">
    <property type="protein sequence ID" value="CAF0978080.1"/>
    <property type="molecule type" value="Genomic_DNA"/>
</dbReference>